<gene>
    <name evidence="10" type="ORF">CEUSTIGMA_g12310.t1</name>
</gene>
<keyword evidence="3 6" id="KW-0863">Zinc-finger</keyword>
<keyword evidence="2" id="KW-0479">Metal-binding</keyword>
<evidence type="ECO:0000259" key="8">
    <source>
        <dbReference type="PROSITE" id="PS50157"/>
    </source>
</evidence>
<dbReference type="AlphaFoldDB" id="A0A250XPL4"/>
<evidence type="ECO:0000256" key="4">
    <source>
        <dbReference type="ARBA" id="ARBA00022833"/>
    </source>
</evidence>
<organism evidence="10 11">
    <name type="scientific">Chlamydomonas eustigma</name>
    <dbReference type="NCBI Taxonomy" id="1157962"/>
    <lineage>
        <taxon>Eukaryota</taxon>
        <taxon>Viridiplantae</taxon>
        <taxon>Chlorophyta</taxon>
        <taxon>core chlorophytes</taxon>
        <taxon>Chlorophyceae</taxon>
        <taxon>CS clade</taxon>
        <taxon>Chlamydomonadales</taxon>
        <taxon>Chlamydomonadaceae</taxon>
        <taxon>Chlamydomonas</taxon>
    </lineage>
</organism>
<dbReference type="EMBL" id="BEGY01000139">
    <property type="protein sequence ID" value="GAX84889.1"/>
    <property type="molecule type" value="Genomic_DNA"/>
</dbReference>
<evidence type="ECO:0008006" key="12">
    <source>
        <dbReference type="Google" id="ProtNLM"/>
    </source>
</evidence>
<comment type="caution">
    <text evidence="10">The sequence shown here is derived from an EMBL/GenBank/DDBJ whole genome shotgun (WGS) entry which is preliminary data.</text>
</comment>
<evidence type="ECO:0000256" key="5">
    <source>
        <dbReference type="ARBA" id="ARBA00023242"/>
    </source>
</evidence>
<dbReference type="InterPro" id="IPR003656">
    <property type="entry name" value="Znf_BED"/>
</dbReference>
<protein>
    <recommendedName>
        <fullName evidence="12">C2H2-type domain-containing protein</fullName>
    </recommendedName>
</protein>
<keyword evidence="4" id="KW-0862">Zinc</keyword>
<dbReference type="PANTHER" id="PTHR23215">
    <property type="entry name" value="ZINC FINGER PROTEIN 207"/>
    <property type="match status" value="1"/>
</dbReference>
<dbReference type="GO" id="GO:0008270">
    <property type="term" value="F:zinc ion binding"/>
    <property type="evidence" value="ECO:0007669"/>
    <property type="project" value="UniProtKB-KW"/>
</dbReference>
<dbReference type="CDD" id="cd20908">
    <property type="entry name" value="SUF4-like"/>
    <property type="match status" value="1"/>
</dbReference>
<evidence type="ECO:0000256" key="7">
    <source>
        <dbReference type="SAM" id="MobiDB-lite"/>
    </source>
</evidence>
<dbReference type="InterPro" id="IPR013087">
    <property type="entry name" value="Znf_C2H2_type"/>
</dbReference>
<dbReference type="PROSITE" id="PS00028">
    <property type="entry name" value="ZINC_FINGER_C2H2_1"/>
    <property type="match status" value="1"/>
</dbReference>
<evidence type="ECO:0000256" key="1">
    <source>
        <dbReference type="ARBA" id="ARBA00004123"/>
    </source>
</evidence>
<reference evidence="10 11" key="1">
    <citation type="submission" date="2017-08" db="EMBL/GenBank/DDBJ databases">
        <title>Acidophilic green algal genome provides insights into adaptation to an acidic environment.</title>
        <authorList>
            <person name="Hirooka S."/>
            <person name="Hirose Y."/>
            <person name="Kanesaki Y."/>
            <person name="Higuchi S."/>
            <person name="Fujiwara T."/>
            <person name="Onuma R."/>
            <person name="Era A."/>
            <person name="Ohbayashi R."/>
            <person name="Uzuka A."/>
            <person name="Nozaki H."/>
            <person name="Yoshikawa H."/>
            <person name="Miyagishima S.Y."/>
        </authorList>
    </citation>
    <scope>NUCLEOTIDE SEQUENCE [LARGE SCALE GENOMIC DNA]</scope>
    <source>
        <strain evidence="10 11">NIES-2499</strain>
    </source>
</reference>
<keyword evidence="11" id="KW-1185">Reference proteome</keyword>
<dbReference type="STRING" id="1157962.A0A250XPL4"/>
<sequence length="422" mass="43236">MGKKKKKNENKPWCYYCDRVFDDEAMLVQHQRHRHFKCPDCPKKLNTAQGLSTHAYQVHKTTINSVPNCKPGRESMEIEIFGMAGVPDGLRPGDIPDDDEPASKQQKTDAGGMAGAVGGMMQPSTIMTQQPGYPGSMPGAYGSLPSSGVMGMPPPYMPGPGPYVGPSMSGMPPPHMGLQPPYGGPPPPTGVGAPSPYMAPPMGYPMRQGMPPPSSGMMGMPPPAIGGSGGPPAAPLFPIAPGGGGGAPQQQPLSGLGAQLFPIGQNSSSGPAGPGGYGSGTGVQQAVGAAATGGTDRGGQAGEAAGSTAAGSVEVVWNDELFSIEEVRARHHKYSPAAAARASTRPAGSSAMGPPGSLGQPSGPPGVGGPTYMGMHPQGHQYMGMQPMQRPPVGMQPVPMGYPPGQYPPHSMPMHYNGPQYS</sequence>
<feature type="compositionally biased region" description="Low complexity" evidence="7">
    <location>
        <begin position="336"/>
        <end position="361"/>
    </location>
</feature>
<dbReference type="SMART" id="SM00355">
    <property type="entry name" value="ZnF_C2H2"/>
    <property type="match status" value="2"/>
</dbReference>
<evidence type="ECO:0000256" key="6">
    <source>
        <dbReference type="PROSITE-ProRule" id="PRU00042"/>
    </source>
</evidence>
<feature type="region of interest" description="Disordered" evidence="7">
    <location>
        <begin position="242"/>
        <end position="283"/>
    </location>
</feature>
<evidence type="ECO:0000256" key="3">
    <source>
        <dbReference type="ARBA" id="ARBA00022771"/>
    </source>
</evidence>
<evidence type="ECO:0000313" key="10">
    <source>
        <dbReference type="EMBL" id="GAX84889.1"/>
    </source>
</evidence>
<feature type="domain" description="BED-type" evidence="9">
    <location>
        <begin position="7"/>
        <end position="66"/>
    </location>
</feature>
<comment type="subcellular location">
    <subcellularLocation>
        <location evidence="1">Nucleus</location>
    </subcellularLocation>
</comment>
<evidence type="ECO:0000259" key="9">
    <source>
        <dbReference type="PROSITE" id="PS50808"/>
    </source>
</evidence>
<dbReference type="PROSITE" id="PS50808">
    <property type="entry name" value="ZF_BED"/>
    <property type="match status" value="1"/>
</dbReference>
<dbReference type="OrthoDB" id="1306014at2759"/>
<feature type="region of interest" description="Disordered" evidence="7">
    <location>
        <begin position="336"/>
        <end position="369"/>
    </location>
</feature>
<accession>A0A250XPL4</accession>
<feature type="compositionally biased region" description="Low complexity" evidence="7">
    <location>
        <begin position="248"/>
        <end position="257"/>
    </location>
</feature>
<dbReference type="PROSITE" id="PS50157">
    <property type="entry name" value="ZINC_FINGER_C2H2_2"/>
    <property type="match status" value="1"/>
</dbReference>
<keyword evidence="5" id="KW-0539">Nucleus</keyword>
<evidence type="ECO:0000256" key="2">
    <source>
        <dbReference type="ARBA" id="ARBA00022723"/>
    </source>
</evidence>
<dbReference type="Proteomes" id="UP000232323">
    <property type="component" value="Unassembled WGS sequence"/>
</dbReference>
<proteinExistence type="predicted"/>
<dbReference type="Gene3D" id="3.30.160.60">
    <property type="entry name" value="Classic Zinc Finger"/>
    <property type="match status" value="1"/>
</dbReference>
<dbReference type="GO" id="GO:0005634">
    <property type="term" value="C:nucleus"/>
    <property type="evidence" value="ECO:0007669"/>
    <property type="project" value="UniProtKB-SubCell"/>
</dbReference>
<feature type="compositionally biased region" description="Gly residues" evidence="7">
    <location>
        <begin position="272"/>
        <end position="281"/>
    </location>
</feature>
<feature type="domain" description="C2H2-type" evidence="8">
    <location>
        <begin position="36"/>
        <end position="59"/>
    </location>
</feature>
<feature type="region of interest" description="Disordered" evidence="7">
    <location>
        <begin position="88"/>
        <end position="111"/>
    </location>
</feature>
<dbReference type="GO" id="GO:0003677">
    <property type="term" value="F:DNA binding"/>
    <property type="evidence" value="ECO:0007669"/>
    <property type="project" value="InterPro"/>
</dbReference>
<evidence type="ECO:0000313" key="11">
    <source>
        <dbReference type="Proteomes" id="UP000232323"/>
    </source>
</evidence>
<name>A0A250XPL4_9CHLO</name>
<dbReference type="PANTHER" id="PTHR23215:SF0">
    <property type="entry name" value="BUB3-INTERACTING AND GLEBS MOTIF-CONTAINING PROTEIN ZNF207"/>
    <property type="match status" value="1"/>
</dbReference>